<gene>
    <name evidence="1" type="ORF">MANES_02G157450v8</name>
</gene>
<reference evidence="2" key="1">
    <citation type="journal article" date="2016" name="Nat. Biotechnol.">
        <title>Sequencing wild and cultivated cassava and related species reveals extensive interspecific hybridization and genetic diversity.</title>
        <authorList>
            <person name="Bredeson J.V."/>
            <person name="Lyons J.B."/>
            <person name="Prochnik S.E."/>
            <person name="Wu G.A."/>
            <person name="Ha C.M."/>
            <person name="Edsinger-Gonzales E."/>
            <person name="Grimwood J."/>
            <person name="Schmutz J."/>
            <person name="Rabbi I.Y."/>
            <person name="Egesi C."/>
            <person name="Nauluvula P."/>
            <person name="Lebot V."/>
            <person name="Ndunguru J."/>
            <person name="Mkamilo G."/>
            <person name="Bart R.S."/>
            <person name="Setter T.L."/>
            <person name="Gleadow R.M."/>
            <person name="Kulakow P."/>
            <person name="Ferguson M.E."/>
            <person name="Rounsley S."/>
            <person name="Rokhsar D.S."/>
        </authorList>
    </citation>
    <scope>NUCLEOTIDE SEQUENCE [LARGE SCALE GENOMIC DNA]</scope>
    <source>
        <strain evidence="2">cv. AM560-2</strain>
    </source>
</reference>
<dbReference type="Proteomes" id="UP000091857">
    <property type="component" value="Chromosome 2"/>
</dbReference>
<evidence type="ECO:0000313" key="1">
    <source>
        <dbReference type="EMBL" id="KAG8660430.1"/>
    </source>
</evidence>
<proteinExistence type="predicted"/>
<comment type="caution">
    <text evidence="1">The sequence shown here is derived from an EMBL/GenBank/DDBJ whole genome shotgun (WGS) entry which is preliminary data.</text>
</comment>
<sequence length="113" mass="12357">MEVHVTVFLFLILLNTFLESKISPHFAYISTKELPIKTSSLYIFLTMAACSCSPNLNAFFSPQAFRTAHAVNSLGKNPSSNICENIPKASSSCPCWEKAAIIVVQQTTSLTAI</sequence>
<evidence type="ECO:0000313" key="2">
    <source>
        <dbReference type="Proteomes" id="UP000091857"/>
    </source>
</evidence>
<accession>A0ACB7I6Q3</accession>
<protein>
    <submittedName>
        <fullName evidence="1">Uncharacterized protein</fullName>
    </submittedName>
</protein>
<keyword evidence="2" id="KW-1185">Reference proteome</keyword>
<organism evidence="1 2">
    <name type="scientific">Manihot esculenta</name>
    <name type="common">Cassava</name>
    <name type="synonym">Jatropha manihot</name>
    <dbReference type="NCBI Taxonomy" id="3983"/>
    <lineage>
        <taxon>Eukaryota</taxon>
        <taxon>Viridiplantae</taxon>
        <taxon>Streptophyta</taxon>
        <taxon>Embryophyta</taxon>
        <taxon>Tracheophyta</taxon>
        <taxon>Spermatophyta</taxon>
        <taxon>Magnoliopsida</taxon>
        <taxon>eudicotyledons</taxon>
        <taxon>Gunneridae</taxon>
        <taxon>Pentapetalae</taxon>
        <taxon>rosids</taxon>
        <taxon>fabids</taxon>
        <taxon>Malpighiales</taxon>
        <taxon>Euphorbiaceae</taxon>
        <taxon>Crotonoideae</taxon>
        <taxon>Manihoteae</taxon>
        <taxon>Manihot</taxon>
    </lineage>
</organism>
<name>A0ACB7I6Q3_MANES</name>
<dbReference type="EMBL" id="CM004388">
    <property type="protein sequence ID" value="KAG8660430.1"/>
    <property type="molecule type" value="Genomic_DNA"/>
</dbReference>